<evidence type="ECO:0000313" key="3">
    <source>
        <dbReference type="RefSeq" id="XP_052116454.1"/>
    </source>
</evidence>
<reference evidence="2" key="1">
    <citation type="journal article" date="2016" name="Nat. Genet.">
        <title>The genome sequences of Arachis duranensis and Arachis ipaensis, the diploid ancestors of cultivated peanut.</title>
        <authorList>
            <person name="Bertioli D.J."/>
            <person name="Cannon S.B."/>
            <person name="Froenicke L."/>
            <person name="Huang G."/>
            <person name="Farmer A.D."/>
            <person name="Cannon E.K."/>
            <person name="Liu X."/>
            <person name="Gao D."/>
            <person name="Clevenger J."/>
            <person name="Dash S."/>
            <person name="Ren L."/>
            <person name="Moretzsohn M.C."/>
            <person name="Shirasawa K."/>
            <person name="Huang W."/>
            <person name="Vidigal B."/>
            <person name="Abernathy B."/>
            <person name="Chu Y."/>
            <person name="Niederhuth C.E."/>
            <person name="Umale P."/>
            <person name="Araujo A.C."/>
            <person name="Kozik A."/>
            <person name="Kim K.D."/>
            <person name="Burow M.D."/>
            <person name="Varshney R.K."/>
            <person name="Wang X."/>
            <person name="Zhang X."/>
            <person name="Barkley N."/>
            <person name="Guimaraes P.M."/>
            <person name="Isobe S."/>
            <person name="Guo B."/>
            <person name="Liao B."/>
            <person name="Stalker H.T."/>
            <person name="Schmitz R.J."/>
            <person name="Scheffler B.E."/>
            <person name="Leal-Bertioli S.C."/>
            <person name="Xun X."/>
            <person name="Jackson S.A."/>
            <person name="Michelmore R."/>
            <person name="Ozias-Akins P."/>
        </authorList>
    </citation>
    <scope>NUCLEOTIDE SEQUENCE [LARGE SCALE GENOMIC DNA]</scope>
    <source>
        <strain evidence="2">cv. V14167</strain>
    </source>
</reference>
<feature type="compositionally biased region" description="Acidic residues" evidence="1">
    <location>
        <begin position="83"/>
        <end position="92"/>
    </location>
</feature>
<evidence type="ECO:0000313" key="2">
    <source>
        <dbReference type="Proteomes" id="UP000515211"/>
    </source>
</evidence>
<proteinExistence type="predicted"/>
<dbReference type="PANTHER" id="PTHR33144:SF16">
    <property type="entry name" value="OS02G0129000 PROTEIN"/>
    <property type="match status" value="1"/>
</dbReference>
<dbReference type="Pfam" id="PF03004">
    <property type="entry name" value="Transposase_24"/>
    <property type="match status" value="1"/>
</dbReference>
<name>A0A9C6TT41_ARADU</name>
<feature type="region of interest" description="Disordered" evidence="1">
    <location>
        <begin position="1"/>
        <end position="63"/>
    </location>
</feature>
<protein>
    <submittedName>
        <fullName evidence="3">Uncharacterized protein LOC107483900</fullName>
    </submittedName>
</protein>
<feature type="region of interest" description="Disordered" evidence="1">
    <location>
        <begin position="83"/>
        <end position="118"/>
    </location>
</feature>
<dbReference type="RefSeq" id="XP_052116454.1">
    <property type="nucleotide sequence ID" value="XM_052260494.1"/>
</dbReference>
<dbReference type="AlphaFoldDB" id="A0A9C6TT41"/>
<feature type="compositionally biased region" description="Polar residues" evidence="1">
    <location>
        <begin position="361"/>
        <end position="383"/>
    </location>
</feature>
<dbReference type="KEGG" id="adu:107483900"/>
<evidence type="ECO:0000256" key="1">
    <source>
        <dbReference type="SAM" id="MobiDB-lite"/>
    </source>
</evidence>
<organism evidence="2 3">
    <name type="scientific">Arachis duranensis</name>
    <name type="common">Wild peanut</name>
    <dbReference type="NCBI Taxonomy" id="130453"/>
    <lineage>
        <taxon>Eukaryota</taxon>
        <taxon>Viridiplantae</taxon>
        <taxon>Streptophyta</taxon>
        <taxon>Embryophyta</taxon>
        <taxon>Tracheophyta</taxon>
        <taxon>Spermatophyta</taxon>
        <taxon>Magnoliopsida</taxon>
        <taxon>eudicotyledons</taxon>
        <taxon>Gunneridae</taxon>
        <taxon>Pentapetalae</taxon>
        <taxon>rosids</taxon>
        <taxon>fabids</taxon>
        <taxon>Fabales</taxon>
        <taxon>Fabaceae</taxon>
        <taxon>Papilionoideae</taxon>
        <taxon>50 kb inversion clade</taxon>
        <taxon>dalbergioids sensu lato</taxon>
        <taxon>Dalbergieae</taxon>
        <taxon>Pterocarpus clade</taxon>
        <taxon>Arachis</taxon>
    </lineage>
</organism>
<dbReference type="PANTHER" id="PTHR33144">
    <property type="entry name" value="OS10G0409366 PROTEIN-RELATED"/>
    <property type="match status" value="1"/>
</dbReference>
<dbReference type="Proteomes" id="UP000515211">
    <property type="component" value="Chromosome 4"/>
</dbReference>
<accession>A0A9C6TT41</accession>
<dbReference type="InterPro" id="IPR004252">
    <property type="entry name" value="Probable_transposase_24"/>
</dbReference>
<reference evidence="3" key="2">
    <citation type="submission" date="2025-08" db="UniProtKB">
        <authorList>
            <consortium name="RefSeq"/>
        </authorList>
    </citation>
    <scope>IDENTIFICATION</scope>
    <source>
        <tissue evidence="3">Whole plant</tissue>
    </source>
</reference>
<dbReference type="GeneID" id="107483900"/>
<feature type="compositionally biased region" description="Acidic residues" evidence="1">
    <location>
        <begin position="39"/>
        <end position="56"/>
    </location>
</feature>
<sequence length="402" mass="44692">MVENEKVSLQAQAPKDPTSKQPITIVEDAFEDHKGAELDAMDQNDINYDDDGEDTSEMSATSNKKGMSLDMYFKVHGINLEDEEDEEDEENKLDDNANDAGSGGQTSNEGTIKKKTRGKTTCKKLHATDFNDRREVVFFQGQPVGPTNEVVSDLNQLLGTTVRNPRFVTLLYTSWHGVLNKLKEDMWEYANQKFILPISSKPWAISAKNTENRLKETCPHRMGSTNFGIVRKQLRDPKENSEEPSRAEAFIATRTSKKGKEIDAKTQATINRLEAGENEEDAFVGVLGKDQPGRVRCYGASITRSSLKKDEEIRHIKVEYNTKVSSLEKKMDGVCGLLKVLVHQLNPGMSDEEVAALVQAAQDSPLDTSSSRAKNTPRSSESTHIPHKDDGTGQNNLPCNDT</sequence>
<keyword evidence="2" id="KW-1185">Reference proteome</keyword>
<feature type="compositionally biased region" description="Polar residues" evidence="1">
    <location>
        <begin position="392"/>
        <end position="402"/>
    </location>
</feature>
<feature type="region of interest" description="Disordered" evidence="1">
    <location>
        <begin position="361"/>
        <end position="402"/>
    </location>
</feature>
<gene>
    <name evidence="3" type="primary">LOC107483900</name>
</gene>